<feature type="transmembrane region" description="Helical" evidence="1">
    <location>
        <begin position="122"/>
        <end position="141"/>
    </location>
</feature>
<feature type="transmembrane region" description="Helical" evidence="1">
    <location>
        <begin position="90"/>
        <end position="110"/>
    </location>
</feature>
<dbReference type="Proteomes" id="UP000784700">
    <property type="component" value="Unassembled WGS sequence"/>
</dbReference>
<feature type="transmembrane region" description="Helical" evidence="1">
    <location>
        <begin position="216"/>
        <end position="234"/>
    </location>
</feature>
<evidence type="ECO:0000256" key="1">
    <source>
        <dbReference type="SAM" id="Phobius"/>
    </source>
</evidence>
<feature type="transmembrane region" description="Helical" evidence="1">
    <location>
        <begin position="64"/>
        <end position="84"/>
    </location>
</feature>
<keyword evidence="1" id="KW-0812">Transmembrane</keyword>
<keyword evidence="1" id="KW-1133">Transmembrane helix</keyword>
<dbReference type="EMBL" id="QUBG01000003">
    <property type="protein sequence ID" value="TPR44220.1"/>
    <property type="molecule type" value="Genomic_DNA"/>
</dbReference>
<evidence type="ECO:0000313" key="2">
    <source>
        <dbReference type="EMBL" id="TPR44220.1"/>
    </source>
</evidence>
<sequence length="268" mass="29097">MVSFLIGTLSLFIIALLKGVPILIPFSTFTNQPYWIWLGGALGVVGLTSNIIIFPYLGAVQTVVMPILGQIIMSMIIDNFGLFMSPEHPFTIMRFISILILLAGVLMIVLKRNGENKRNKNYLWQILGVIAGMFQATQTPVNGHLGMVLGSPEHAALISFFVGVIILFIIAGFTDRGYKKIKNAVGKGNPWWIWLGGALGAIYVMSNAFINPVIGTGTAVILTLLGNLSGGVIFDKFGLMGTTKKNITIIQYLGLLVMILGVVLVHTF</sequence>
<dbReference type="InterPro" id="IPR006750">
    <property type="entry name" value="YdcZ"/>
</dbReference>
<keyword evidence="1" id="KW-0472">Membrane</keyword>
<feature type="transmembrane region" description="Helical" evidence="1">
    <location>
        <begin position="153"/>
        <end position="171"/>
    </location>
</feature>
<dbReference type="AlphaFoldDB" id="A0A9Q8IM10"/>
<gene>
    <name evidence="2" type="ORF">DY130_04050</name>
</gene>
<name>A0A9Q8IM10_9LACO</name>
<dbReference type="GO" id="GO:0005886">
    <property type="term" value="C:plasma membrane"/>
    <property type="evidence" value="ECO:0007669"/>
    <property type="project" value="TreeGrafter"/>
</dbReference>
<reference evidence="2" key="1">
    <citation type="submission" date="2018-08" db="EMBL/GenBank/DDBJ databases">
        <title>Comparative genomics of wild bee and flower associated Lactobacillus reveals potential adaptation to the bee host.</title>
        <authorList>
            <person name="Vuong H.Q."/>
            <person name="Mcfrederick Q.S."/>
        </authorList>
    </citation>
    <scope>NUCLEOTIDE SEQUENCE</scope>
    <source>
        <strain evidence="2">HV_63</strain>
    </source>
</reference>
<proteinExistence type="predicted"/>
<accession>A0A9Q8IM10</accession>
<organism evidence="2 3">
    <name type="scientific">Apilactobacillus micheneri</name>
    <dbReference type="NCBI Taxonomy" id="1899430"/>
    <lineage>
        <taxon>Bacteria</taxon>
        <taxon>Bacillati</taxon>
        <taxon>Bacillota</taxon>
        <taxon>Bacilli</taxon>
        <taxon>Lactobacillales</taxon>
        <taxon>Lactobacillaceae</taxon>
        <taxon>Apilactobacillus</taxon>
    </lineage>
</organism>
<protein>
    <submittedName>
        <fullName evidence="2">DMT family transporter</fullName>
    </submittedName>
</protein>
<feature type="transmembrane region" description="Helical" evidence="1">
    <location>
        <begin position="246"/>
        <end position="265"/>
    </location>
</feature>
<dbReference type="PANTHER" id="PTHR34821:SF2">
    <property type="entry name" value="INNER MEMBRANE PROTEIN YDCZ"/>
    <property type="match status" value="1"/>
</dbReference>
<evidence type="ECO:0000313" key="3">
    <source>
        <dbReference type="Proteomes" id="UP000784700"/>
    </source>
</evidence>
<feature type="transmembrane region" description="Helical" evidence="1">
    <location>
        <begin position="35"/>
        <end position="57"/>
    </location>
</feature>
<comment type="caution">
    <text evidence="2">The sequence shown here is derived from an EMBL/GenBank/DDBJ whole genome shotgun (WGS) entry which is preliminary data.</text>
</comment>
<feature type="transmembrane region" description="Helical" evidence="1">
    <location>
        <begin position="191"/>
        <end position="210"/>
    </location>
</feature>
<dbReference type="Pfam" id="PF04657">
    <property type="entry name" value="DMT_YdcZ"/>
    <property type="match status" value="2"/>
</dbReference>
<dbReference type="PANTHER" id="PTHR34821">
    <property type="entry name" value="INNER MEMBRANE PROTEIN YDCZ"/>
    <property type="match status" value="1"/>
</dbReference>